<protein>
    <submittedName>
        <fullName evidence="1">Uncharacterized protein</fullName>
    </submittedName>
</protein>
<evidence type="ECO:0000313" key="2">
    <source>
        <dbReference type="Proteomes" id="UP000217507"/>
    </source>
</evidence>
<dbReference type="EMBL" id="AP018216">
    <property type="protein sequence ID" value="BAY71579.1"/>
    <property type="molecule type" value="Genomic_DNA"/>
</dbReference>
<accession>A0A1Z4KRF9</accession>
<name>A0A1Z4KRF9_ANAVA</name>
<gene>
    <name evidence="1" type="ORF">NIES23_43990</name>
</gene>
<reference evidence="1 2" key="1">
    <citation type="submission" date="2017-06" db="EMBL/GenBank/DDBJ databases">
        <title>Genome sequencing of cyanobaciteial culture collection at National Institute for Environmental Studies (NIES).</title>
        <authorList>
            <person name="Hirose Y."/>
            <person name="Shimura Y."/>
            <person name="Fujisawa T."/>
            <person name="Nakamura Y."/>
            <person name="Kawachi M."/>
        </authorList>
    </citation>
    <scope>NUCLEOTIDE SEQUENCE [LARGE SCALE GENOMIC DNA]</scope>
    <source>
        <strain evidence="1 2">NIES-23</strain>
    </source>
</reference>
<dbReference type="AlphaFoldDB" id="A0A1Z4KRF9"/>
<evidence type="ECO:0000313" key="1">
    <source>
        <dbReference type="EMBL" id="BAY71579.1"/>
    </source>
</evidence>
<proteinExistence type="predicted"/>
<organism evidence="1 2">
    <name type="scientific">Trichormus variabilis NIES-23</name>
    <dbReference type="NCBI Taxonomy" id="1973479"/>
    <lineage>
        <taxon>Bacteria</taxon>
        <taxon>Bacillati</taxon>
        <taxon>Cyanobacteriota</taxon>
        <taxon>Cyanophyceae</taxon>
        <taxon>Nostocales</taxon>
        <taxon>Nostocaceae</taxon>
        <taxon>Trichormus</taxon>
    </lineage>
</organism>
<dbReference type="Proteomes" id="UP000217507">
    <property type="component" value="Chromosome"/>
</dbReference>
<sequence length="74" mass="7876">MVISVQRQVKKESSSAISKTMLRICTAVISDLIPSVGFQRYANFVSAAIAWTRTSSSVSVDSIVKLSVASALPS</sequence>